<protein>
    <submittedName>
        <fullName evidence="3">Type II toxin-antitoxin system RelE/ParE family toxin</fullName>
    </submittedName>
</protein>
<keyword evidence="2" id="KW-1277">Toxin-antitoxin system</keyword>
<evidence type="ECO:0000313" key="4">
    <source>
        <dbReference type="Proteomes" id="UP000572984"/>
    </source>
</evidence>
<evidence type="ECO:0000313" key="3">
    <source>
        <dbReference type="EMBL" id="MBA1157918.1"/>
    </source>
</evidence>
<dbReference type="InterPro" id="IPR007712">
    <property type="entry name" value="RelE/ParE_toxin"/>
</dbReference>
<dbReference type="PANTHER" id="PTHR35601">
    <property type="entry name" value="TOXIN RELE"/>
    <property type="match status" value="1"/>
</dbReference>
<dbReference type="SUPFAM" id="SSF143011">
    <property type="entry name" value="RelE-like"/>
    <property type="match status" value="1"/>
</dbReference>
<dbReference type="RefSeq" id="WP_181053349.1">
    <property type="nucleotide sequence ID" value="NZ_JACDXJ010000001.1"/>
</dbReference>
<name>A0A838BR89_9HYPH</name>
<dbReference type="EMBL" id="JACDXJ010000001">
    <property type="protein sequence ID" value="MBA1157918.1"/>
    <property type="molecule type" value="Genomic_DNA"/>
</dbReference>
<comment type="caution">
    <text evidence="3">The sequence shown here is derived from an EMBL/GenBank/DDBJ whole genome shotgun (WGS) entry which is preliminary data.</text>
</comment>
<organism evidence="3 4">
    <name type="scientific">Microvirga mediterraneensis</name>
    <dbReference type="NCBI Taxonomy" id="2754695"/>
    <lineage>
        <taxon>Bacteria</taxon>
        <taxon>Pseudomonadati</taxon>
        <taxon>Pseudomonadota</taxon>
        <taxon>Alphaproteobacteria</taxon>
        <taxon>Hyphomicrobiales</taxon>
        <taxon>Methylobacteriaceae</taxon>
        <taxon>Microvirga</taxon>
    </lineage>
</organism>
<gene>
    <name evidence="3" type="ORF">H0S73_17550</name>
</gene>
<proteinExistence type="inferred from homology"/>
<dbReference type="AlphaFoldDB" id="A0A838BR89"/>
<evidence type="ECO:0000256" key="1">
    <source>
        <dbReference type="ARBA" id="ARBA00006226"/>
    </source>
</evidence>
<dbReference type="Proteomes" id="UP000572984">
    <property type="component" value="Unassembled WGS sequence"/>
</dbReference>
<dbReference type="Pfam" id="PF05016">
    <property type="entry name" value="ParE_toxin"/>
    <property type="match status" value="1"/>
</dbReference>
<dbReference type="Gene3D" id="3.30.2310.20">
    <property type="entry name" value="RelE-like"/>
    <property type="match status" value="1"/>
</dbReference>
<evidence type="ECO:0000256" key="2">
    <source>
        <dbReference type="ARBA" id="ARBA00022649"/>
    </source>
</evidence>
<comment type="similarity">
    <text evidence="1">Belongs to the RelE toxin family.</text>
</comment>
<dbReference type="InterPro" id="IPR035093">
    <property type="entry name" value="RelE/ParE_toxin_dom_sf"/>
</dbReference>
<sequence length="93" mass="10699">MTYKLEFLPSALKEWSKLGSTLREQFKKTLAERLKEPRVPADALRNMTDHYKIKLRAAGYRLVYRVDDGTVTVLVVAVGKREGAKIYKSAKQR</sequence>
<accession>A0A838BR89</accession>
<dbReference type="PANTHER" id="PTHR35601:SF1">
    <property type="entry name" value="TOXIN RELE"/>
    <property type="match status" value="1"/>
</dbReference>
<dbReference type="NCBIfam" id="TIGR02385">
    <property type="entry name" value="RelE_StbE"/>
    <property type="match status" value="1"/>
</dbReference>
<reference evidence="3 4" key="1">
    <citation type="submission" date="2020-07" db="EMBL/GenBank/DDBJ databases">
        <title>Draft genome and description of Microvirga mediterraneensis Marseille-Q2068 sp. nov.</title>
        <authorList>
            <person name="Boxberger M."/>
        </authorList>
    </citation>
    <scope>NUCLEOTIDE SEQUENCE [LARGE SCALE GENOMIC DNA]</scope>
    <source>
        <strain evidence="3 4">Marseille-Q2068</strain>
    </source>
</reference>
<keyword evidence="4" id="KW-1185">Reference proteome</keyword>